<feature type="region of interest" description="Disordered" evidence="7">
    <location>
        <begin position="98"/>
        <end position="117"/>
    </location>
</feature>
<feature type="compositionally biased region" description="Pro residues" evidence="7">
    <location>
        <begin position="500"/>
        <end position="513"/>
    </location>
</feature>
<keyword evidence="5" id="KW-0472">Membrane</keyword>
<evidence type="ECO:0000256" key="8">
    <source>
        <dbReference type="SAM" id="SignalP"/>
    </source>
</evidence>
<keyword evidence="3" id="KW-0597">Phosphoprotein</keyword>
<keyword evidence="4" id="KW-0175">Coiled coil</keyword>
<feature type="compositionally biased region" description="Pro residues" evidence="7">
    <location>
        <begin position="451"/>
        <end position="476"/>
    </location>
</feature>
<feature type="region of interest" description="Disordered" evidence="7">
    <location>
        <begin position="662"/>
        <end position="685"/>
    </location>
</feature>
<dbReference type="Proteomes" id="UP000694546">
    <property type="component" value="Chromosome 19"/>
</dbReference>
<keyword evidence="10" id="KW-1185">Reference proteome</keyword>
<dbReference type="OMA" id="HPSFHPE"/>
<feature type="compositionally biased region" description="Low complexity" evidence="7">
    <location>
        <begin position="68"/>
        <end position="86"/>
    </location>
</feature>
<proteinExistence type="predicted"/>
<evidence type="ECO:0000256" key="6">
    <source>
        <dbReference type="ARBA" id="ARBA00023288"/>
    </source>
</evidence>
<dbReference type="PANTHER" id="PTHR10498:SF24">
    <property type="entry name" value="A-KINASE ANCHOR PROTEIN 2 ISOFORM 3 (AKAP2)"/>
    <property type="match status" value="1"/>
</dbReference>
<evidence type="ECO:0000256" key="3">
    <source>
        <dbReference type="ARBA" id="ARBA00022553"/>
    </source>
</evidence>
<evidence type="ECO:0000256" key="1">
    <source>
        <dbReference type="ARBA" id="ARBA00004342"/>
    </source>
</evidence>
<evidence type="ECO:0000313" key="10">
    <source>
        <dbReference type="Proteomes" id="UP000694546"/>
    </source>
</evidence>
<reference evidence="9" key="1">
    <citation type="submission" date="2025-08" db="UniProtKB">
        <authorList>
            <consortium name="Ensembl"/>
        </authorList>
    </citation>
    <scope>IDENTIFICATION</scope>
</reference>
<feature type="compositionally biased region" description="Pro residues" evidence="7">
    <location>
        <begin position="414"/>
        <end position="427"/>
    </location>
</feature>
<feature type="region of interest" description="Disordered" evidence="7">
    <location>
        <begin position="583"/>
        <end position="610"/>
    </location>
</feature>
<feature type="signal peptide" evidence="8">
    <location>
        <begin position="1"/>
        <end position="19"/>
    </location>
</feature>
<keyword evidence="2" id="KW-1003">Cell membrane</keyword>
<evidence type="ECO:0000256" key="7">
    <source>
        <dbReference type="SAM" id="MobiDB-lite"/>
    </source>
</evidence>
<organism evidence="9 10">
    <name type="scientific">Gadus morhua</name>
    <name type="common">Atlantic cod</name>
    <dbReference type="NCBI Taxonomy" id="8049"/>
    <lineage>
        <taxon>Eukaryota</taxon>
        <taxon>Metazoa</taxon>
        <taxon>Chordata</taxon>
        <taxon>Craniata</taxon>
        <taxon>Vertebrata</taxon>
        <taxon>Euteleostomi</taxon>
        <taxon>Actinopterygii</taxon>
        <taxon>Neopterygii</taxon>
        <taxon>Teleostei</taxon>
        <taxon>Neoteleostei</taxon>
        <taxon>Acanthomorphata</taxon>
        <taxon>Zeiogadaria</taxon>
        <taxon>Gadariae</taxon>
        <taxon>Gadiformes</taxon>
        <taxon>Gadoidei</taxon>
        <taxon>Gadidae</taxon>
        <taxon>Gadus</taxon>
    </lineage>
</organism>
<evidence type="ECO:0000256" key="2">
    <source>
        <dbReference type="ARBA" id="ARBA00022475"/>
    </source>
</evidence>
<feature type="region of interest" description="Disordered" evidence="7">
    <location>
        <begin position="401"/>
        <end position="522"/>
    </location>
</feature>
<evidence type="ECO:0000256" key="5">
    <source>
        <dbReference type="ARBA" id="ARBA00023136"/>
    </source>
</evidence>
<feature type="region of interest" description="Disordered" evidence="7">
    <location>
        <begin position="315"/>
        <end position="341"/>
    </location>
</feature>
<evidence type="ECO:0000256" key="4">
    <source>
        <dbReference type="ARBA" id="ARBA00023054"/>
    </source>
</evidence>
<keyword evidence="8" id="KW-0732">Signal</keyword>
<feature type="compositionally biased region" description="Polar residues" evidence="7">
    <location>
        <begin position="47"/>
        <end position="63"/>
    </location>
</feature>
<dbReference type="GeneTree" id="ENSGT00940000161837"/>
<dbReference type="PANTHER" id="PTHR10498">
    <property type="entry name" value="PARALEMMIN-RELATED"/>
    <property type="match status" value="1"/>
</dbReference>
<reference evidence="9" key="2">
    <citation type="submission" date="2025-09" db="UniProtKB">
        <authorList>
            <consortium name="Ensembl"/>
        </authorList>
    </citation>
    <scope>IDENTIFICATION</scope>
</reference>
<comment type="subcellular location">
    <subcellularLocation>
        <location evidence="1">Cell membrane</location>
        <topology evidence="1">Lipid-anchor</topology>
        <orientation evidence="1">Cytoplasmic side</orientation>
    </subcellularLocation>
</comment>
<feature type="region of interest" description="Disordered" evidence="7">
    <location>
        <begin position="535"/>
        <end position="562"/>
    </location>
</feature>
<dbReference type="GO" id="GO:0005886">
    <property type="term" value="C:plasma membrane"/>
    <property type="evidence" value="ECO:0007669"/>
    <property type="project" value="UniProtKB-SubCell"/>
</dbReference>
<evidence type="ECO:0000313" key="9">
    <source>
        <dbReference type="Ensembl" id="ENSGMOP00000010229.2"/>
    </source>
</evidence>
<keyword evidence="6" id="KW-0449">Lipoprotein</keyword>
<dbReference type="Ensembl" id="ENSGMOT00000010507.2">
    <property type="protein sequence ID" value="ENSGMOP00000010229.2"/>
    <property type="gene ID" value="ENSGMOG00000009566.2"/>
</dbReference>
<feature type="compositionally biased region" description="Acidic residues" evidence="7">
    <location>
        <begin position="669"/>
        <end position="685"/>
    </location>
</feature>
<protein>
    <recommendedName>
        <fullName evidence="11">A-kinase anchor protein 2 C-terminal domain-containing protein</fullName>
    </recommendedName>
</protein>
<evidence type="ECO:0008006" key="11">
    <source>
        <dbReference type="Google" id="ProtNLM"/>
    </source>
</evidence>
<feature type="region of interest" description="Disordered" evidence="7">
    <location>
        <begin position="46"/>
        <end position="86"/>
    </location>
</feature>
<feature type="region of interest" description="Disordered" evidence="7">
    <location>
        <begin position="203"/>
        <end position="229"/>
    </location>
</feature>
<name>A0A8C4ZB08_GADMO</name>
<accession>A0A8C4ZB08</accession>
<dbReference type="AlphaFoldDB" id="A0A8C4ZB08"/>
<feature type="region of interest" description="Disordered" evidence="7">
    <location>
        <begin position="354"/>
        <end position="375"/>
    </location>
</feature>
<feature type="chain" id="PRO_5034496866" description="A-kinase anchor protein 2 C-terminal domain-containing protein" evidence="8">
    <location>
        <begin position="20"/>
        <end position="685"/>
    </location>
</feature>
<sequence>MCVCMCLLCICVCVCVCACACVCVFVCVLRLQEIRYLDQILNDASDPPTNGNSSPSPHSQQPITIDGSAHSSVHTSPSSISQSPVIKAEGRNQTTFVYQEEGIPQTNGNLVGEEPGRGGARFELRAFQEERRPAKLFTPGEEQQEVRVRRRRPSEEVRDAELERERQELIRGQAVKKNPGIAQRWWNPPVEVTREQLDPEQLESHRKYQQRKQNQTHTCPPMMASFDPDLPRKEDIVEEQIDFRSARKQFLQGGGAPRRDVAPQIYSAKPFSKTPGKTPAAADPDEGHVTWADEGIGGEFTCVRAVMTVLNDEDEAGARRSAPQKVLLFNPEESDSGLDELSLRSQDTTVLSLDNVSDSGASLPLTPVSPPATQENPLEEELEFHAGLLVQSAIHHALAGQNGDDWQSEQTSPSSPPRPPPASPPQRPRGGGPRIKVQSSYARALAASTPEPAPPAPALGPVVPRPPTVYRPPSPPRSDKPEFSYFKKYSEAAELRSTAPGPPEPPSPAPPGPFRLRSRKQRTLSMIEEEIRAAQQREEDLKRHRDAKQALPGAVPLADKMKSNSLPARLTLTARTAPGKIEKVCPVPPVSPSLSEGALSDAGSEDSGGRLKNYMQTLMEDYESHKVKRRDKLEDNSVHSFLSVLEATRVTRRKSNMALKWEAGIYSNEDGEQGKEEEEEEEEEE</sequence>